<dbReference type="RefSeq" id="WP_380005808.1">
    <property type="nucleotide sequence ID" value="NZ_JBHLYR010000013.1"/>
</dbReference>
<accession>A0ABV6AUH8</accession>
<dbReference type="Gene3D" id="1.10.530.10">
    <property type="match status" value="1"/>
</dbReference>
<protein>
    <submittedName>
        <fullName evidence="1">Uncharacterized protein</fullName>
    </submittedName>
</protein>
<gene>
    <name evidence="1" type="ORF">ACFFLM_04050</name>
</gene>
<reference evidence="1 2" key="1">
    <citation type="submission" date="2024-09" db="EMBL/GenBank/DDBJ databases">
        <authorList>
            <person name="Sun Q."/>
            <person name="Mori K."/>
        </authorList>
    </citation>
    <scope>NUCLEOTIDE SEQUENCE [LARGE SCALE GENOMIC DNA]</scope>
    <source>
        <strain evidence="1 2">JCM 13503</strain>
    </source>
</reference>
<dbReference type="InterPro" id="IPR023346">
    <property type="entry name" value="Lysozyme-like_dom_sf"/>
</dbReference>
<dbReference type="SUPFAM" id="SSF53955">
    <property type="entry name" value="Lysozyme-like"/>
    <property type="match status" value="1"/>
</dbReference>
<evidence type="ECO:0000313" key="1">
    <source>
        <dbReference type="EMBL" id="MFB9991157.1"/>
    </source>
</evidence>
<comment type="caution">
    <text evidence="1">The sequence shown here is derived from an EMBL/GenBank/DDBJ whole genome shotgun (WGS) entry which is preliminary data.</text>
</comment>
<proteinExistence type="predicted"/>
<keyword evidence="2" id="KW-1185">Reference proteome</keyword>
<sequence length="87" mass="9382">MIQLTGRANYCTSGKMIGHDLEGNPDLLQFGVSALVAGAFWQARGLNRWADVADVTSVTKLINGELNGLAKRTEYLHQAKAVLGLKP</sequence>
<evidence type="ECO:0000313" key="2">
    <source>
        <dbReference type="Proteomes" id="UP001589733"/>
    </source>
</evidence>
<dbReference type="EMBL" id="JBHLYR010000013">
    <property type="protein sequence ID" value="MFB9991157.1"/>
    <property type="molecule type" value="Genomic_DNA"/>
</dbReference>
<organism evidence="1 2">
    <name type="scientific">Deinococcus oregonensis</name>
    <dbReference type="NCBI Taxonomy" id="1805970"/>
    <lineage>
        <taxon>Bacteria</taxon>
        <taxon>Thermotogati</taxon>
        <taxon>Deinococcota</taxon>
        <taxon>Deinococci</taxon>
        <taxon>Deinococcales</taxon>
        <taxon>Deinococcaceae</taxon>
        <taxon>Deinococcus</taxon>
    </lineage>
</organism>
<dbReference type="Proteomes" id="UP001589733">
    <property type="component" value="Unassembled WGS sequence"/>
</dbReference>
<name>A0ABV6AUH8_9DEIO</name>